<name>A0A7R8H6E7_LEPSM</name>
<evidence type="ECO:0000313" key="1">
    <source>
        <dbReference type="EMBL" id="CAF2898200.1"/>
    </source>
</evidence>
<organism evidence="1 2">
    <name type="scientific">Lepeophtheirus salmonis</name>
    <name type="common">Salmon louse</name>
    <name type="synonym">Caligus salmonis</name>
    <dbReference type="NCBI Taxonomy" id="72036"/>
    <lineage>
        <taxon>Eukaryota</taxon>
        <taxon>Metazoa</taxon>
        <taxon>Ecdysozoa</taxon>
        <taxon>Arthropoda</taxon>
        <taxon>Crustacea</taxon>
        <taxon>Multicrustacea</taxon>
        <taxon>Hexanauplia</taxon>
        <taxon>Copepoda</taxon>
        <taxon>Siphonostomatoida</taxon>
        <taxon>Caligidae</taxon>
        <taxon>Lepeophtheirus</taxon>
    </lineage>
</organism>
<gene>
    <name evidence="1" type="ORF">LSAA_6929</name>
</gene>
<dbReference type="Proteomes" id="UP000675881">
    <property type="component" value="Chromosome 3"/>
</dbReference>
<keyword evidence="2" id="KW-1185">Reference proteome</keyword>
<dbReference type="EMBL" id="HG994582">
    <property type="protein sequence ID" value="CAF2898200.1"/>
    <property type="molecule type" value="Genomic_DNA"/>
</dbReference>
<protein>
    <submittedName>
        <fullName evidence="1">(salmon louse) hypothetical protein</fullName>
    </submittedName>
</protein>
<reference evidence="1" key="1">
    <citation type="submission" date="2021-02" db="EMBL/GenBank/DDBJ databases">
        <authorList>
            <person name="Bekaert M."/>
        </authorList>
    </citation>
    <scope>NUCLEOTIDE SEQUENCE</scope>
    <source>
        <strain evidence="1">IoA-00</strain>
    </source>
</reference>
<sequence>MVLCTSKIGLCAHSAEKMLCAELVLLRGTSKQNTTNCKDLTERAEAVKRVVARFGKQSISFKVFVNSRCNFIEATYNLDSFVTKHWKPFTDGEYIKEVFLSCA</sequence>
<proteinExistence type="predicted"/>
<dbReference type="AlphaFoldDB" id="A0A7R8H6E7"/>
<evidence type="ECO:0000313" key="2">
    <source>
        <dbReference type="Proteomes" id="UP000675881"/>
    </source>
</evidence>
<accession>A0A7R8H6E7</accession>